<name>A0A841RAR9_9SPIO</name>
<comment type="caution">
    <text evidence="9">The sequence shown here is derived from an EMBL/GenBank/DDBJ whole genome shotgun (WGS) entry which is preliminary data.</text>
</comment>
<feature type="transmembrane region" description="Helical" evidence="7">
    <location>
        <begin position="259"/>
        <end position="279"/>
    </location>
</feature>
<evidence type="ECO:0000256" key="5">
    <source>
        <dbReference type="ARBA" id="ARBA00022989"/>
    </source>
</evidence>
<evidence type="ECO:0000256" key="4">
    <source>
        <dbReference type="ARBA" id="ARBA00022692"/>
    </source>
</evidence>
<reference evidence="9 10" key="1">
    <citation type="submission" date="2020-08" db="EMBL/GenBank/DDBJ databases">
        <title>Genomic Encyclopedia of Type Strains, Phase IV (KMG-IV): sequencing the most valuable type-strain genomes for metagenomic binning, comparative biology and taxonomic classification.</title>
        <authorList>
            <person name="Goeker M."/>
        </authorList>
    </citation>
    <scope>NUCLEOTIDE SEQUENCE [LARGE SCALE GENOMIC DNA]</scope>
    <source>
        <strain evidence="9 10">DSM 2461</strain>
    </source>
</reference>
<dbReference type="Gene3D" id="1.10.3720.10">
    <property type="entry name" value="MetI-like"/>
    <property type="match status" value="1"/>
</dbReference>
<dbReference type="CDD" id="cd06261">
    <property type="entry name" value="TM_PBP2"/>
    <property type="match status" value="1"/>
</dbReference>
<keyword evidence="3" id="KW-1003">Cell membrane</keyword>
<keyword evidence="4 7" id="KW-0812">Transmembrane</keyword>
<protein>
    <submittedName>
        <fullName evidence="9">Putative aldouronate transport system permease protein</fullName>
    </submittedName>
</protein>
<dbReference type="InterPro" id="IPR000515">
    <property type="entry name" value="MetI-like"/>
</dbReference>
<comment type="similarity">
    <text evidence="7">Belongs to the binding-protein-dependent transport system permease family.</text>
</comment>
<evidence type="ECO:0000256" key="7">
    <source>
        <dbReference type="RuleBase" id="RU363032"/>
    </source>
</evidence>
<evidence type="ECO:0000256" key="1">
    <source>
        <dbReference type="ARBA" id="ARBA00004651"/>
    </source>
</evidence>
<dbReference type="GO" id="GO:0005886">
    <property type="term" value="C:plasma membrane"/>
    <property type="evidence" value="ECO:0007669"/>
    <property type="project" value="UniProtKB-SubCell"/>
</dbReference>
<feature type="transmembrane region" description="Helical" evidence="7">
    <location>
        <begin position="12"/>
        <end position="32"/>
    </location>
</feature>
<keyword evidence="2 7" id="KW-0813">Transport</keyword>
<feature type="domain" description="ABC transmembrane type-1" evidence="8">
    <location>
        <begin position="76"/>
        <end position="278"/>
    </location>
</feature>
<feature type="transmembrane region" description="Helical" evidence="7">
    <location>
        <begin position="186"/>
        <end position="208"/>
    </location>
</feature>
<dbReference type="PROSITE" id="PS50928">
    <property type="entry name" value="ABC_TM1"/>
    <property type="match status" value="1"/>
</dbReference>
<feature type="transmembrane region" description="Helical" evidence="7">
    <location>
        <begin position="111"/>
        <end position="133"/>
    </location>
</feature>
<dbReference type="GO" id="GO:0055085">
    <property type="term" value="P:transmembrane transport"/>
    <property type="evidence" value="ECO:0007669"/>
    <property type="project" value="InterPro"/>
</dbReference>
<dbReference type="Pfam" id="PF00528">
    <property type="entry name" value="BPD_transp_1"/>
    <property type="match status" value="1"/>
</dbReference>
<comment type="subcellular location">
    <subcellularLocation>
        <location evidence="1 7">Cell membrane</location>
        <topology evidence="1 7">Multi-pass membrane protein</topology>
    </subcellularLocation>
</comment>
<accession>A0A841RAR9</accession>
<dbReference type="Proteomes" id="UP000587760">
    <property type="component" value="Unassembled WGS sequence"/>
</dbReference>
<organism evidence="9 10">
    <name type="scientific">Spirochaeta isovalerica</name>
    <dbReference type="NCBI Taxonomy" id="150"/>
    <lineage>
        <taxon>Bacteria</taxon>
        <taxon>Pseudomonadati</taxon>
        <taxon>Spirochaetota</taxon>
        <taxon>Spirochaetia</taxon>
        <taxon>Spirochaetales</taxon>
        <taxon>Spirochaetaceae</taxon>
        <taxon>Spirochaeta</taxon>
    </lineage>
</organism>
<proteinExistence type="inferred from homology"/>
<evidence type="ECO:0000313" key="9">
    <source>
        <dbReference type="EMBL" id="MBB6480019.1"/>
    </source>
</evidence>
<keyword evidence="5 7" id="KW-1133">Transmembrane helix</keyword>
<evidence type="ECO:0000313" key="10">
    <source>
        <dbReference type="Proteomes" id="UP000587760"/>
    </source>
</evidence>
<feature type="transmembrane region" description="Helical" evidence="7">
    <location>
        <begin position="145"/>
        <end position="165"/>
    </location>
</feature>
<keyword evidence="10" id="KW-1185">Reference proteome</keyword>
<keyword evidence="6 7" id="KW-0472">Membrane</keyword>
<evidence type="ECO:0000256" key="6">
    <source>
        <dbReference type="ARBA" id="ARBA00023136"/>
    </source>
</evidence>
<dbReference type="PANTHER" id="PTHR43744:SF9">
    <property type="entry name" value="POLYGALACTURONAN_RHAMNOGALACTURONAN TRANSPORT SYSTEM PERMEASE PROTEIN YTCP"/>
    <property type="match status" value="1"/>
</dbReference>
<gene>
    <name evidence="9" type="ORF">HNR50_001677</name>
</gene>
<evidence type="ECO:0000256" key="3">
    <source>
        <dbReference type="ARBA" id="ARBA00022475"/>
    </source>
</evidence>
<dbReference type="RefSeq" id="WP_184745775.1">
    <property type="nucleotide sequence ID" value="NZ_JACHGJ010000002.1"/>
</dbReference>
<sequence length="294" mass="32956">MNRPSGKMELFWSTLVAAAVILICAVMLYPFLFTISASISDPDMVIRNQVTFFPKGPLSFEGYKILFKNERIWQGYANTIFYTLFGTGVNLAITVLAAYPMSRRGFNGYKFINIFISLTMFISATGMMIPLFLVVRGLNLLDTRLAILIVFAAFPYYIILLRSFFQQMPEEMFEAARLDGANEFTILLKIVLPLSGAALATIGLYYGINRWNGYFWAMIFLRDETKHPLQVVLRELIVLASMGEEMDASLNRGGSNAEVIKYGAIVLATLPIAVIYPFIQKYFVKGATLGSVKG</sequence>
<dbReference type="InterPro" id="IPR035906">
    <property type="entry name" value="MetI-like_sf"/>
</dbReference>
<feature type="transmembrane region" description="Helical" evidence="7">
    <location>
        <begin position="80"/>
        <end position="99"/>
    </location>
</feature>
<evidence type="ECO:0000259" key="8">
    <source>
        <dbReference type="PROSITE" id="PS50928"/>
    </source>
</evidence>
<dbReference type="AlphaFoldDB" id="A0A841RAR9"/>
<dbReference type="PANTHER" id="PTHR43744">
    <property type="entry name" value="ABC TRANSPORTER PERMEASE PROTEIN MG189-RELATED-RELATED"/>
    <property type="match status" value="1"/>
</dbReference>
<dbReference type="EMBL" id="JACHGJ010000002">
    <property type="protein sequence ID" value="MBB6480019.1"/>
    <property type="molecule type" value="Genomic_DNA"/>
</dbReference>
<evidence type="ECO:0000256" key="2">
    <source>
        <dbReference type="ARBA" id="ARBA00022448"/>
    </source>
</evidence>
<dbReference type="SUPFAM" id="SSF161098">
    <property type="entry name" value="MetI-like"/>
    <property type="match status" value="1"/>
</dbReference>